<evidence type="ECO:0000313" key="13">
    <source>
        <dbReference type="Proteomes" id="UP000799753"/>
    </source>
</evidence>
<feature type="region of interest" description="Disordered" evidence="8">
    <location>
        <begin position="152"/>
        <end position="201"/>
    </location>
</feature>
<dbReference type="GO" id="GO:0016020">
    <property type="term" value="C:membrane"/>
    <property type="evidence" value="ECO:0007669"/>
    <property type="project" value="UniProtKB-SubCell"/>
</dbReference>
<keyword evidence="5" id="KW-0067">ATP-binding</keyword>
<dbReference type="Proteomes" id="UP000799753">
    <property type="component" value="Unassembled WGS sequence"/>
</dbReference>
<comment type="subcellular location">
    <subcellularLocation>
        <location evidence="1">Membrane</location>
        <topology evidence="1">Single-pass membrane protein</topology>
    </subcellularLocation>
</comment>
<keyword evidence="10" id="KW-0732">Signal</keyword>
<dbReference type="AlphaFoldDB" id="A0A6A6RZG0"/>
<dbReference type="GO" id="GO:0005524">
    <property type="term" value="F:ATP binding"/>
    <property type="evidence" value="ECO:0007669"/>
    <property type="project" value="UniProtKB-KW"/>
</dbReference>
<evidence type="ECO:0000256" key="7">
    <source>
        <dbReference type="ARBA" id="ARBA00023136"/>
    </source>
</evidence>
<dbReference type="InterPro" id="IPR051694">
    <property type="entry name" value="Immunoregulatory_rcpt-like"/>
</dbReference>
<reference evidence="12" key="1">
    <citation type="journal article" date="2020" name="Stud. Mycol.">
        <title>101 Dothideomycetes genomes: a test case for predicting lifestyles and emergence of pathogens.</title>
        <authorList>
            <person name="Haridas S."/>
            <person name="Albert R."/>
            <person name="Binder M."/>
            <person name="Bloem J."/>
            <person name="Labutti K."/>
            <person name="Salamov A."/>
            <person name="Andreopoulos B."/>
            <person name="Baker S."/>
            <person name="Barry K."/>
            <person name="Bills G."/>
            <person name="Bluhm B."/>
            <person name="Cannon C."/>
            <person name="Castanera R."/>
            <person name="Culley D."/>
            <person name="Daum C."/>
            <person name="Ezra D."/>
            <person name="Gonzalez J."/>
            <person name="Henrissat B."/>
            <person name="Kuo A."/>
            <person name="Liang C."/>
            <person name="Lipzen A."/>
            <person name="Lutzoni F."/>
            <person name="Magnuson J."/>
            <person name="Mondo S."/>
            <person name="Nolan M."/>
            <person name="Ohm R."/>
            <person name="Pangilinan J."/>
            <person name="Park H.-J."/>
            <person name="Ramirez L."/>
            <person name="Alfaro M."/>
            <person name="Sun H."/>
            <person name="Tritt A."/>
            <person name="Yoshinaga Y."/>
            <person name="Zwiers L.-H."/>
            <person name="Turgeon B."/>
            <person name="Goodwin S."/>
            <person name="Spatafora J."/>
            <person name="Crous P."/>
            <person name="Grigoriev I."/>
        </authorList>
    </citation>
    <scope>NUCLEOTIDE SEQUENCE</scope>
    <source>
        <strain evidence="12">CBS 473.64</strain>
    </source>
</reference>
<dbReference type="GO" id="GO:0071944">
    <property type="term" value="C:cell periphery"/>
    <property type="evidence" value="ECO:0007669"/>
    <property type="project" value="UniProtKB-ARBA"/>
</dbReference>
<evidence type="ECO:0000256" key="3">
    <source>
        <dbReference type="ARBA" id="ARBA00022692"/>
    </source>
</evidence>
<evidence type="ECO:0000259" key="11">
    <source>
        <dbReference type="Pfam" id="PF21314"/>
    </source>
</evidence>
<dbReference type="InterPro" id="IPR049328">
    <property type="entry name" value="TM_ErbB1"/>
</dbReference>
<evidence type="ECO:0000256" key="8">
    <source>
        <dbReference type="SAM" id="MobiDB-lite"/>
    </source>
</evidence>
<evidence type="ECO:0000256" key="1">
    <source>
        <dbReference type="ARBA" id="ARBA00004167"/>
    </source>
</evidence>
<accession>A0A6A6RZG0</accession>
<feature type="compositionally biased region" description="Low complexity" evidence="8">
    <location>
        <begin position="155"/>
        <end position="201"/>
    </location>
</feature>
<feature type="signal peptide" evidence="10">
    <location>
        <begin position="1"/>
        <end position="25"/>
    </location>
</feature>
<name>A0A6A6RZG0_9PLEO</name>
<dbReference type="Pfam" id="PF21314">
    <property type="entry name" value="TM_ErbB1"/>
    <property type="match status" value="1"/>
</dbReference>
<feature type="compositionally biased region" description="Low complexity" evidence="8">
    <location>
        <begin position="294"/>
        <end position="308"/>
    </location>
</feature>
<keyword evidence="3 9" id="KW-0812">Transmembrane</keyword>
<dbReference type="OrthoDB" id="3800224at2759"/>
<feature type="region of interest" description="Disordered" evidence="8">
    <location>
        <begin position="294"/>
        <end position="351"/>
    </location>
</feature>
<evidence type="ECO:0000256" key="5">
    <source>
        <dbReference type="ARBA" id="ARBA00022840"/>
    </source>
</evidence>
<keyword evidence="4" id="KW-0547">Nucleotide-binding</keyword>
<protein>
    <recommendedName>
        <fullName evidence="11">Epidermal growth factor receptor-like transmembrane-juxtamembrane segment domain-containing protein</fullName>
    </recommendedName>
</protein>
<keyword evidence="7 9" id="KW-0472">Membrane</keyword>
<feature type="transmembrane region" description="Helical" evidence="9">
    <location>
        <begin position="203"/>
        <end position="228"/>
    </location>
</feature>
<keyword evidence="2" id="KW-0597">Phosphoprotein</keyword>
<dbReference type="PANTHER" id="PTHR15549:SF26">
    <property type="entry name" value="AXIAL BUDDING PATTERN PROTEIN 2-RELATED"/>
    <property type="match status" value="1"/>
</dbReference>
<evidence type="ECO:0000256" key="4">
    <source>
        <dbReference type="ARBA" id="ARBA00022741"/>
    </source>
</evidence>
<gene>
    <name evidence="12" type="ORF">P280DRAFT_550515</name>
</gene>
<keyword evidence="6 9" id="KW-1133">Transmembrane helix</keyword>
<dbReference type="PANTHER" id="PTHR15549">
    <property type="entry name" value="PAIRED IMMUNOGLOBULIN-LIKE TYPE 2 RECEPTOR"/>
    <property type="match status" value="1"/>
</dbReference>
<evidence type="ECO:0000256" key="10">
    <source>
        <dbReference type="SAM" id="SignalP"/>
    </source>
</evidence>
<dbReference type="EMBL" id="MU006786">
    <property type="protein sequence ID" value="KAF2639843.1"/>
    <property type="molecule type" value="Genomic_DNA"/>
</dbReference>
<feature type="chain" id="PRO_5025616588" description="Epidermal growth factor receptor-like transmembrane-juxtamembrane segment domain-containing protein" evidence="10">
    <location>
        <begin position="26"/>
        <end position="351"/>
    </location>
</feature>
<sequence>MRRSWIKKAILLACASTSAVEGVCARVAPAYPEITPVAILPRDAIETLGWYSAATVDGGFTTYSPWTYDADAMTYSTSSTWFRRCGVGSTCSMWTGCSNGYLVGPSASSSCGAGGAAGSLFCSNHVLYTSKGANKPYSWYWCDTAPLTGSTFYEQQPSQPPTSSTPASTDATTTSSPTSSFTPSQTSASPLPTTSSDSSSSNVGAIAGGVVGGFLGVALIGVGAFFLWRRNREKKNIIASTPGGYAPPPNQAYPNTTYPNTVYPASPNMVYAAAYQANESKPVGVQEAGSYYGQPQQGAYPQGPYDPYMSQYGGSPPPGFVEVPTPQTAFAAPGGVSGNTPQELPSSPVRK</sequence>
<evidence type="ECO:0000256" key="2">
    <source>
        <dbReference type="ARBA" id="ARBA00022553"/>
    </source>
</evidence>
<proteinExistence type="predicted"/>
<evidence type="ECO:0000256" key="6">
    <source>
        <dbReference type="ARBA" id="ARBA00022989"/>
    </source>
</evidence>
<keyword evidence="13" id="KW-1185">Reference proteome</keyword>
<feature type="domain" description="Epidermal growth factor receptor-like transmembrane-juxtamembrane segment" evidence="11">
    <location>
        <begin position="206"/>
        <end position="235"/>
    </location>
</feature>
<evidence type="ECO:0000256" key="9">
    <source>
        <dbReference type="SAM" id="Phobius"/>
    </source>
</evidence>
<evidence type="ECO:0000313" key="12">
    <source>
        <dbReference type="EMBL" id="KAF2639843.1"/>
    </source>
</evidence>
<organism evidence="12 13">
    <name type="scientific">Massarina eburnea CBS 473.64</name>
    <dbReference type="NCBI Taxonomy" id="1395130"/>
    <lineage>
        <taxon>Eukaryota</taxon>
        <taxon>Fungi</taxon>
        <taxon>Dikarya</taxon>
        <taxon>Ascomycota</taxon>
        <taxon>Pezizomycotina</taxon>
        <taxon>Dothideomycetes</taxon>
        <taxon>Pleosporomycetidae</taxon>
        <taxon>Pleosporales</taxon>
        <taxon>Massarineae</taxon>
        <taxon>Massarinaceae</taxon>
        <taxon>Massarina</taxon>
    </lineage>
</organism>